<proteinExistence type="predicted"/>
<evidence type="ECO:0000313" key="5">
    <source>
        <dbReference type="EMBL" id="KAI2651064.1"/>
    </source>
</evidence>
<reference evidence="5 6" key="1">
    <citation type="submission" date="2022-01" db="EMBL/GenBank/DDBJ databases">
        <title>A high-quality chromosome-level genome assembly of rohu carp, Labeo rohita.</title>
        <authorList>
            <person name="Arick M.A. II"/>
            <person name="Hsu C.-Y."/>
            <person name="Magbanua Z."/>
            <person name="Pechanova O."/>
            <person name="Grover C."/>
            <person name="Miller E."/>
            <person name="Thrash A."/>
            <person name="Ezzel L."/>
            <person name="Alam S."/>
            <person name="Benzie J."/>
            <person name="Hamilton M."/>
            <person name="Karsi A."/>
            <person name="Lawrence M.L."/>
            <person name="Peterson D.G."/>
        </authorList>
    </citation>
    <scope>NUCLEOTIDE SEQUENCE [LARGE SCALE GENOMIC DNA]</scope>
    <source>
        <strain evidence="6">BAU-BD-2019</strain>
        <tissue evidence="5">Blood</tissue>
    </source>
</reference>
<dbReference type="Pfam" id="PF00076">
    <property type="entry name" value="RRM_1"/>
    <property type="match status" value="2"/>
</dbReference>
<dbReference type="InterPro" id="IPR034520">
    <property type="entry name" value="SRSF1_RRM1"/>
</dbReference>
<dbReference type="InterPro" id="IPR012677">
    <property type="entry name" value="Nucleotide-bd_a/b_plait_sf"/>
</dbReference>
<organism evidence="5 6">
    <name type="scientific">Labeo rohita</name>
    <name type="common">Indian major carp</name>
    <name type="synonym">Cyprinus rohita</name>
    <dbReference type="NCBI Taxonomy" id="84645"/>
    <lineage>
        <taxon>Eukaryota</taxon>
        <taxon>Metazoa</taxon>
        <taxon>Chordata</taxon>
        <taxon>Craniata</taxon>
        <taxon>Vertebrata</taxon>
        <taxon>Euteleostomi</taxon>
        <taxon>Actinopterygii</taxon>
        <taxon>Neopterygii</taxon>
        <taxon>Teleostei</taxon>
        <taxon>Ostariophysi</taxon>
        <taxon>Cypriniformes</taxon>
        <taxon>Cyprinidae</taxon>
        <taxon>Labeoninae</taxon>
        <taxon>Labeonini</taxon>
        <taxon>Labeo</taxon>
    </lineage>
</organism>
<evidence type="ECO:0000256" key="2">
    <source>
        <dbReference type="PROSITE-ProRule" id="PRU00176"/>
    </source>
</evidence>
<evidence type="ECO:0000256" key="3">
    <source>
        <dbReference type="SAM" id="MobiDB-lite"/>
    </source>
</evidence>
<dbReference type="InterPro" id="IPR035979">
    <property type="entry name" value="RBD_domain_sf"/>
</dbReference>
<dbReference type="Proteomes" id="UP000830375">
    <property type="component" value="Unassembled WGS sequence"/>
</dbReference>
<dbReference type="InterPro" id="IPR000504">
    <property type="entry name" value="RRM_dom"/>
</dbReference>
<comment type="caution">
    <text evidence="5">The sequence shown here is derived from an EMBL/GenBank/DDBJ whole genome shotgun (WGS) entry which is preliminary data.</text>
</comment>
<feature type="region of interest" description="Disordered" evidence="3">
    <location>
        <begin position="89"/>
        <end position="114"/>
    </location>
</feature>
<name>A0ABQ8LKC9_LABRO</name>
<protein>
    <submittedName>
        <fullName evidence="5">Serine/arginine-rich splicing factor 1</fullName>
    </submittedName>
</protein>
<dbReference type="Gene3D" id="3.30.70.330">
    <property type="match status" value="2"/>
</dbReference>
<evidence type="ECO:0000256" key="1">
    <source>
        <dbReference type="ARBA" id="ARBA00022884"/>
    </source>
</evidence>
<dbReference type="SUPFAM" id="SSF54928">
    <property type="entry name" value="RNA-binding domain, RBD"/>
    <property type="match status" value="1"/>
</dbReference>
<feature type="compositionally biased region" description="Gly residues" evidence="3">
    <location>
        <begin position="91"/>
        <end position="104"/>
    </location>
</feature>
<dbReference type="InterPro" id="IPR050374">
    <property type="entry name" value="RRT5_SRSF_SR"/>
</dbReference>
<evidence type="ECO:0000259" key="4">
    <source>
        <dbReference type="PROSITE" id="PS50102"/>
    </source>
</evidence>
<accession>A0ABQ8LKC9</accession>
<keyword evidence="6" id="KW-1185">Reference proteome</keyword>
<dbReference type="SMART" id="SM00360">
    <property type="entry name" value="RRM"/>
    <property type="match status" value="2"/>
</dbReference>
<gene>
    <name evidence="5" type="ORF">H4Q32_019071</name>
</gene>
<dbReference type="EMBL" id="JACTAM010000021">
    <property type="protein sequence ID" value="KAI2651064.1"/>
    <property type="molecule type" value="Genomic_DNA"/>
</dbReference>
<dbReference type="PROSITE" id="PS50102">
    <property type="entry name" value="RRM"/>
    <property type="match status" value="2"/>
</dbReference>
<dbReference type="PANTHER" id="PTHR23003:SF66">
    <property type="entry name" value="SERINE_ARGININE-RICH SPLICING FACTOR 1"/>
    <property type="match status" value="1"/>
</dbReference>
<feature type="region of interest" description="Disordered" evidence="3">
    <location>
        <begin position="348"/>
        <end position="376"/>
    </location>
</feature>
<dbReference type="PANTHER" id="PTHR23003">
    <property type="entry name" value="RNA RECOGNITION MOTIF RRM DOMAIN CONTAINING PROTEIN"/>
    <property type="match status" value="1"/>
</dbReference>
<keyword evidence="1 2" id="KW-0694">RNA-binding</keyword>
<dbReference type="CDD" id="cd12597">
    <property type="entry name" value="RRM1_SRSF1"/>
    <property type="match status" value="1"/>
</dbReference>
<feature type="region of interest" description="Disordered" evidence="3">
    <location>
        <begin position="204"/>
        <end position="224"/>
    </location>
</feature>
<feature type="domain" description="RRM" evidence="4">
    <location>
        <begin position="118"/>
        <end position="182"/>
    </location>
</feature>
<feature type="domain" description="RRM" evidence="4">
    <location>
        <begin position="15"/>
        <end position="90"/>
    </location>
</feature>
<sequence>MSGGVIRGPAGNNDCRIYVGNLPPDIRTKDVEDVFYKYGAIRDIDLKNRRGGPPFAFVEFEDPRDAEDAVYGRDGYDYDGYRLRVEFPRSGRGGGRGGGGGVGAPRGRYGPPSRRSEYRVIVSGLPPSGSWQDLKDHMREAGDVCYADVFRDGTGVVEFVRKEDMTYAVRKLDNTKFRSHEVGGDGLHSRKGGRPAQPQLRALALSQPQQESQPEQQPQSQLLSTPQPRIAALLAPPQPLPFPHLNIHIPASWLATIIYTLCRPLLDPLLQQKSRIKESFGIKDFEAQFIHIRIFGEGGAGISFKEAMVWIGGGAHCVPILGAGSLDQFRIRSRIRIRIRMDTYKERDQFTGNGNHRRGSQPQPRIPPTKPQLKDT</sequence>
<evidence type="ECO:0000313" key="6">
    <source>
        <dbReference type="Proteomes" id="UP000830375"/>
    </source>
</evidence>